<organism evidence="2">
    <name type="scientific">Beta vulgaris subsp. maritima</name>
    <name type="common">Sea beet</name>
    <name type="synonym">Beta maritima</name>
    <dbReference type="NCBI Taxonomy" id="350892"/>
    <lineage>
        <taxon>Eukaryota</taxon>
        <taxon>Viridiplantae</taxon>
        <taxon>Streptophyta</taxon>
        <taxon>Embryophyta</taxon>
        <taxon>Tracheophyta</taxon>
        <taxon>Spermatophyta</taxon>
        <taxon>Magnoliopsida</taxon>
        <taxon>eudicotyledons</taxon>
        <taxon>Gunneridae</taxon>
        <taxon>Pentapetalae</taxon>
        <taxon>Caryophyllales</taxon>
        <taxon>Chenopodiaceae</taxon>
        <taxon>Betoideae</taxon>
        <taxon>Beta</taxon>
    </lineage>
</organism>
<dbReference type="AlphaFoldDB" id="E6ZE67"/>
<reference evidence="2" key="1">
    <citation type="submission" date="2010-11" db="EMBL/GenBank/DDBJ databases">
        <authorList>
            <person name="Genoscope - CEA"/>
        </authorList>
    </citation>
    <scope>NUCLEOTIDE SEQUENCE</scope>
</reference>
<feature type="compositionally biased region" description="Polar residues" evidence="1">
    <location>
        <begin position="1"/>
        <end position="18"/>
    </location>
</feature>
<evidence type="ECO:0000313" key="2">
    <source>
        <dbReference type="EMBL" id="CBJ14082.1"/>
    </source>
</evidence>
<gene>
    <name evidence="2" type="primary">orf138</name>
</gene>
<name>E6ZE67_BETVM</name>
<geneLocation type="mitochondrion" evidence="2"/>
<keyword evidence="2" id="KW-0496">Mitochondrion</keyword>
<accession>E6ZE67</accession>
<dbReference type="EMBL" id="FP885834">
    <property type="protein sequence ID" value="CBJ14082.1"/>
    <property type="molecule type" value="Genomic_DNA"/>
</dbReference>
<proteinExistence type="predicted"/>
<reference evidence="2" key="2">
    <citation type="journal article" date="2011" name="Genome Biol. Evol.">
        <title>Structural and content diversity of mitochondrial genome in beet: a comparative genomic analysis.</title>
        <authorList>
            <person name="Darracq A."/>
            <person name="Varre J.S."/>
            <person name="Marechal-Drouard L."/>
            <person name="Courseaux A."/>
            <person name="Saumitou-Laprade P."/>
            <person name="Oztas S."/>
            <person name="Vacherie B."/>
            <person name="Barbe V.and.Touzet.P."/>
        </authorList>
    </citation>
    <scope>NUCLEOTIDE SEQUENCE</scope>
</reference>
<dbReference type="GeneID" id="10220667"/>
<protein>
    <submittedName>
        <fullName evidence="3">Uncharacterized protein orf138</fullName>
    </submittedName>
</protein>
<evidence type="ECO:0000313" key="3">
    <source>
        <dbReference type="EMBL" id="CBJ20662.1"/>
    </source>
</evidence>
<dbReference type="EMBL" id="FP885845">
    <property type="protein sequence ID" value="CBJ17491.1"/>
    <property type="molecule type" value="Genomic_DNA"/>
</dbReference>
<feature type="region of interest" description="Disordered" evidence="1">
    <location>
        <begin position="1"/>
        <end position="32"/>
    </location>
</feature>
<dbReference type="RefSeq" id="YP_004222251.1">
    <property type="nucleotide sequence ID" value="NC_015099.1"/>
</dbReference>
<sequence length="138" mass="15654">MREDSFLSTSPPVVQFSPQKKREDRPAGKQDISCTLVAKPPFFRRSKSGKKSLCLASKRRSERAIVESFSFTRDSSSFNRERNLEKSLSKLYIHQSGRHGKEPWVETDGGIRSPVRSYLSVVKDLFPTSQSKTDGQTI</sequence>
<evidence type="ECO:0000256" key="1">
    <source>
        <dbReference type="SAM" id="MobiDB-lite"/>
    </source>
</evidence>
<dbReference type="EMBL" id="FQ014226">
    <property type="protein sequence ID" value="CBL52067.1"/>
    <property type="molecule type" value="Genomic_DNA"/>
</dbReference>
<dbReference type="EMBL" id="FP885871">
    <property type="protein sequence ID" value="CBJ20662.1"/>
    <property type="molecule type" value="Genomic_DNA"/>
</dbReference>